<protein>
    <recommendedName>
        <fullName evidence="9">t-SNARE coiled-coil homology domain-containing protein</fullName>
    </recommendedName>
</protein>
<dbReference type="InterPro" id="IPR006012">
    <property type="entry name" value="Syntaxin/epimorphin_CS"/>
</dbReference>
<feature type="region of interest" description="Disordered" evidence="7">
    <location>
        <begin position="1"/>
        <end position="34"/>
    </location>
</feature>
<dbReference type="Pfam" id="PF00804">
    <property type="entry name" value="Syntaxin"/>
    <property type="match status" value="1"/>
</dbReference>
<dbReference type="PANTHER" id="PTHR19957:SF307">
    <property type="entry name" value="PROTEIN SSO1-RELATED"/>
    <property type="match status" value="1"/>
</dbReference>
<keyword evidence="4 8" id="KW-0812">Transmembrane</keyword>
<dbReference type="GO" id="GO:0005886">
    <property type="term" value="C:plasma membrane"/>
    <property type="evidence" value="ECO:0007669"/>
    <property type="project" value="TreeGrafter"/>
</dbReference>
<proteinExistence type="inferred from homology"/>
<dbReference type="SMART" id="SM00397">
    <property type="entry name" value="t_SNARE"/>
    <property type="match status" value="1"/>
</dbReference>
<dbReference type="eggNOG" id="KOG0810">
    <property type="taxonomic scope" value="Eukaryota"/>
</dbReference>
<dbReference type="GO" id="GO:0031201">
    <property type="term" value="C:SNARE complex"/>
    <property type="evidence" value="ECO:0007669"/>
    <property type="project" value="TreeGrafter"/>
</dbReference>
<dbReference type="SUPFAM" id="SSF47661">
    <property type="entry name" value="t-snare proteins"/>
    <property type="match status" value="1"/>
</dbReference>
<feature type="domain" description="T-SNARE coiled-coil homology" evidence="9">
    <location>
        <begin position="116"/>
        <end position="178"/>
    </location>
</feature>
<dbReference type="Gene3D" id="1.20.58.70">
    <property type="match status" value="1"/>
</dbReference>
<dbReference type="GeneID" id="17308858"/>
<dbReference type="PROSITE" id="PS00914">
    <property type="entry name" value="SYNTAXIN"/>
    <property type="match status" value="1"/>
</dbReference>
<feature type="transmembrane region" description="Helical" evidence="8">
    <location>
        <begin position="189"/>
        <end position="212"/>
    </location>
</feature>
<dbReference type="InterPro" id="IPR045242">
    <property type="entry name" value="Syntaxin"/>
</dbReference>
<gene>
    <name evidence="10" type="ORF">GUITHDRAFT_150769</name>
</gene>
<sequence>MNETSKIAKRIKDSLHDMESENETYKEKHGEGSSQAKIHINIHGSLTKKFVELMQEYEETQGKYKSLLHERVERQVKVVNPNATEEEIKQAVESGGSDIFADRLLSKADQVALNAYAEVQSKHEELMKLEASIREVHQLFMDMAIMVEQQGEMLDNIEELVSKSAEYTESGVEQLIQAKKLQKKARKKMCCLVVCFTVGLLIMLSFVTNFLIPRI</sequence>
<dbReference type="InterPro" id="IPR006011">
    <property type="entry name" value="Syntaxin_N"/>
</dbReference>
<dbReference type="GO" id="GO:0006887">
    <property type="term" value="P:exocytosis"/>
    <property type="evidence" value="ECO:0007669"/>
    <property type="project" value="TreeGrafter"/>
</dbReference>
<dbReference type="GO" id="GO:0006886">
    <property type="term" value="P:intracellular protein transport"/>
    <property type="evidence" value="ECO:0007669"/>
    <property type="project" value="InterPro"/>
</dbReference>
<dbReference type="RefSeq" id="XP_005839356.1">
    <property type="nucleotide sequence ID" value="XM_005839299.1"/>
</dbReference>
<dbReference type="PANTHER" id="PTHR19957">
    <property type="entry name" value="SYNTAXIN"/>
    <property type="match status" value="1"/>
</dbReference>
<evidence type="ECO:0000256" key="4">
    <source>
        <dbReference type="ARBA" id="ARBA00022692"/>
    </source>
</evidence>
<feature type="compositionally biased region" description="Basic and acidic residues" evidence="7">
    <location>
        <begin position="10"/>
        <end position="31"/>
    </location>
</feature>
<evidence type="ECO:0000256" key="7">
    <source>
        <dbReference type="SAM" id="MobiDB-lite"/>
    </source>
</evidence>
<dbReference type="KEGG" id="gtt:GUITHDRAFT_150769"/>
<dbReference type="GO" id="GO:0005484">
    <property type="term" value="F:SNAP receptor activity"/>
    <property type="evidence" value="ECO:0007669"/>
    <property type="project" value="InterPro"/>
</dbReference>
<dbReference type="PaxDb" id="55529-EKX52376"/>
<reference evidence="12" key="2">
    <citation type="submission" date="2012-11" db="EMBL/GenBank/DDBJ databases">
        <authorList>
            <person name="Kuo A."/>
            <person name="Curtis B.A."/>
            <person name="Tanifuji G."/>
            <person name="Burki F."/>
            <person name="Gruber A."/>
            <person name="Irimia M."/>
            <person name="Maruyama S."/>
            <person name="Arias M.C."/>
            <person name="Ball S.G."/>
            <person name="Gile G.H."/>
            <person name="Hirakawa Y."/>
            <person name="Hopkins J.F."/>
            <person name="Rensing S.A."/>
            <person name="Schmutz J."/>
            <person name="Symeonidi A."/>
            <person name="Elias M."/>
            <person name="Eveleigh R.J."/>
            <person name="Herman E.K."/>
            <person name="Klute M.J."/>
            <person name="Nakayama T."/>
            <person name="Obornik M."/>
            <person name="Reyes-Prieto A."/>
            <person name="Armbrust E.V."/>
            <person name="Aves S.J."/>
            <person name="Beiko R.G."/>
            <person name="Coutinho P."/>
            <person name="Dacks J.B."/>
            <person name="Durnford D.G."/>
            <person name="Fast N.M."/>
            <person name="Green B.R."/>
            <person name="Grisdale C."/>
            <person name="Hempe F."/>
            <person name="Henrissat B."/>
            <person name="Hoppner M.P."/>
            <person name="Ishida K.-I."/>
            <person name="Kim E."/>
            <person name="Koreny L."/>
            <person name="Kroth P.G."/>
            <person name="Liu Y."/>
            <person name="Malik S.-B."/>
            <person name="Maier U.G."/>
            <person name="McRose D."/>
            <person name="Mock T."/>
            <person name="Neilson J.A."/>
            <person name="Onodera N.T."/>
            <person name="Poole A.M."/>
            <person name="Pritham E.J."/>
            <person name="Richards T.A."/>
            <person name="Rocap G."/>
            <person name="Roy S.W."/>
            <person name="Sarai C."/>
            <person name="Schaack S."/>
            <person name="Shirato S."/>
            <person name="Slamovits C.H."/>
            <person name="Spencer D.F."/>
            <person name="Suzuki S."/>
            <person name="Worden A.Z."/>
            <person name="Zauner S."/>
            <person name="Barry K."/>
            <person name="Bell C."/>
            <person name="Bharti A.K."/>
            <person name="Crow J.A."/>
            <person name="Grimwood J."/>
            <person name="Kramer R."/>
            <person name="Lindquist E."/>
            <person name="Lucas S."/>
            <person name="Salamov A."/>
            <person name="McFadden G.I."/>
            <person name="Lane C.E."/>
            <person name="Keeling P.J."/>
            <person name="Gray M.W."/>
            <person name="Grigoriev I.V."/>
            <person name="Archibald J.M."/>
        </authorList>
    </citation>
    <scope>NUCLEOTIDE SEQUENCE</scope>
    <source>
        <strain evidence="12">CCMP2712</strain>
    </source>
</reference>
<dbReference type="AlphaFoldDB" id="L1JUZ1"/>
<evidence type="ECO:0000256" key="5">
    <source>
        <dbReference type="ARBA" id="ARBA00022989"/>
    </source>
</evidence>
<dbReference type="GO" id="GO:0000149">
    <property type="term" value="F:SNARE binding"/>
    <property type="evidence" value="ECO:0007669"/>
    <property type="project" value="TreeGrafter"/>
</dbReference>
<dbReference type="InterPro" id="IPR010989">
    <property type="entry name" value="SNARE"/>
</dbReference>
<keyword evidence="12" id="KW-1185">Reference proteome</keyword>
<comment type="subcellular location">
    <subcellularLocation>
        <location evidence="1">Membrane</location>
        <topology evidence="1">Single-pass type IV membrane protein</topology>
    </subcellularLocation>
</comment>
<dbReference type="EMBL" id="JH992973">
    <property type="protein sequence ID" value="EKX52376.1"/>
    <property type="molecule type" value="Genomic_DNA"/>
</dbReference>
<dbReference type="OMA" id="MIAILVW"/>
<dbReference type="FunFam" id="1.20.5.110:FF:000008">
    <property type="entry name" value="Syntaxin 132"/>
    <property type="match status" value="1"/>
</dbReference>
<dbReference type="GO" id="GO:0048278">
    <property type="term" value="P:vesicle docking"/>
    <property type="evidence" value="ECO:0007669"/>
    <property type="project" value="TreeGrafter"/>
</dbReference>
<dbReference type="HOGENOM" id="CLU_042423_2_2_1"/>
<evidence type="ECO:0000256" key="6">
    <source>
        <dbReference type="ARBA" id="ARBA00023136"/>
    </source>
</evidence>
<evidence type="ECO:0000256" key="1">
    <source>
        <dbReference type="ARBA" id="ARBA00004211"/>
    </source>
</evidence>
<dbReference type="GO" id="GO:0012505">
    <property type="term" value="C:endomembrane system"/>
    <property type="evidence" value="ECO:0007669"/>
    <property type="project" value="TreeGrafter"/>
</dbReference>
<dbReference type="PROSITE" id="PS50192">
    <property type="entry name" value="T_SNARE"/>
    <property type="match status" value="1"/>
</dbReference>
<dbReference type="GO" id="GO:0006906">
    <property type="term" value="P:vesicle fusion"/>
    <property type="evidence" value="ECO:0007669"/>
    <property type="project" value="TreeGrafter"/>
</dbReference>
<dbReference type="OrthoDB" id="10255013at2759"/>
<keyword evidence="3" id="KW-0813">Transport</keyword>
<name>L1JUZ1_GUITC</name>
<accession>L1JUZ1</accession>
<dbReference type="Proteomes" id="UP000011087">
    <property type="component" value="Unassembled WGS sequence"/>
</dbReference>
<dbReference type="STRING" id="905079.L1JUZ1"/>
<evidence type="ECO:0000259" key="9">
    <source>
        <dbReference type="PROSITE" id="PS50192"/>
    </source>
</evidence>
<keyword evidence="6 8" id="KW-0472">Membrane</keyword>
<evidence type="ECO:0000313" key="11">
    <source>
        <dbReference type="EnsemblProtists" id="EKX52376"/>
    </source>
</evidence>
<evidence type="ECO:0000256" key="2">
    <source>
        <dbReference type="ARBA" id="ARBA00009063"/>
    </source>
</evidence>
<evidence type="ECO:0000313" key="12">
    <source>
        <dbReference type="Proteomes" id="UP000011087"/>
    </source>
</evidence>
<keyword evidence="5 8" id="KW-1133">Transmembrane helix</keyword>
<evidence type="ECO:0000256" key="3">
    <source>
        <dbReference type="ARBA" id="ARBA00022448"/>
    </source>
</evidence>
<dbReference type="CDD" id="cd15848">
    <property type="entry name" value="SNARE_syntaxin1-like"/>
    <property type="match status" value="1"/>
</dbReference>
<dbReference type="Pfam" id="PF05739">
    <property type="entry name" value="SNARE"/>
    <property type="match status" value="1"/>
</dbReference>
<evidence type="ECO:0000256" key="8">
    <source>
        <dbReference type="SAM" id="Phobius"/>
    </source>
</evidence>
<organism evidence="10">
    <name type="scientific">Guillardia theta (strain CCMP2712)</name>
    <name type="common">Cryptophyte</name>
    <dbReference type="NCBI Taxonomy" id="905079"/>
    <lineage>
        <taxon>Eukaryota</taxon>
        <taxon>Cryptophyceae</taxon>
        <taxon>Pyrenomonadales</taxon>
        <taxon>Geminigeraceae</taxon>
        <taxon>Guillardia</taxon>
    </lineage>
</organism>
<reference evidence="11" key="3">
    <citation type="submission" date="2016-03" db="UniProtKB">
        <authorList>
            <consortium name="EnsemblProtists"/>
        </authorList>
    </citation>
    <scope>IDENTIFICATION</scope>
</reference>
<reference evidence="10 12" key="1">
    <citation type="journal article" date="2012" name="Nature">
        <title>Algal genomes reveal evolutionary mosaicism and the fate of nucleomorphs.</title>
        <authorList>
            <consortium name="DOE Joint Genome Institute"/>
            <person name="Curtis B.A."/>
            <person name="Tanifuji G."/>
            <person name="Burki F."/>
            <person name="Gruber A."/>
            <person name="Irimia M."/>
            <person name="Maruyama S."/>
            <person name="Arias M.C."/>
            <person name="Ball S.G."/>
            <person name="Gile G.H."/>
            <person name="Hirakawa Y."/>
            <person name="Hopkins J.F."/>
            <person name="Kuo A."/>
            <person name="Rensing S.A."/>
            <person name="Schmutz J."/>
            <person name="Symeonidi A."/>
            <person name="Elias M."/>
            <person name="Eveleigh R.J."/>
            <person name="Herman E.K."/>
            <person name="Klute M.J."/>
            <person name="Nakayama T."/>
            <person name="Obornik M."/>
            <person name="Reyes-Prieto A."/>
            <person name="Armbrust E.V."/>
            <person name="Aves S.J."/>
            <person name="Beiko R.G."/>
            <person name="Coutinho P."/>
            <person name="Dacks J.B."/>
            <person name="Durnford D.G."/>
            <person name="Fast N.M."/>
            <person name="Green B.R."/>
            <person name="Grisdale C.J."/>
            <person name="Hempel F."/>
            <person name="Henrissat B."/>
            <person name="Hoppner M.P."/>
            <person name="Ishida K."/>
            <person name="Kim E."/>
            <person name="Koreny L."/>
            <person name="Kroth P.G."/>
            <person name="Liu Y."/>
            <person name="Malik S.B."/>
            <person name="Maier U.G."/>
            <person name="McRose D."/>
            <person name="Mock T."/>
            <person name="Neilson J.A."/>
            <person name="Onodera N.T."/>
            <person name="Poole A.M."/>
            <person name="Pritham E.J."/>
            <person name="Richards T.A."/>
            <person name="Rocap G."/>
            <person name="Roy S.W."/>
            <person name="Sarai C."/>
            <person name="Schaack S."/>
            <person name="Shirato S."/>
            <person name="Slamovits C.H."/>
            <person name="Spencer D.F."/>
            <person name="Suzuki S."/>
            <person name="Worden A.Z."/>
            <person name="Zauner S."/>
            <person name="Barry K."/>
            <person name="Bell C."/>
            <person name="Bharti A.K."/>
            <person name="Crow J.A."/>
            <person name="Grimwood J."/>
            <person name="Kramer R."/>
            <person name="Lindquist E."/>
            <person name="Lucas S."/>
            <person name="Salamov A."/>
            <person name="McFadden G.I."/>
            <person name="Lane C.E."/>
            <person name="Keeling P.J."/>
            <person name="Gray M.W."/>
            <person name="Grigoriev I.V."/>
            <person name="Archibald J.M."/>
        </authorList>
    </citation>
    <scope>NUCLEOTIDE SEQUENCE</scope>
    <source>
        <strain evidence="10 12">CCMP2712</strain>
    </source>
</reference>
<dbReference type="Gene3D" id="1.20.5.110">
    <property type="match status" value="1"/>
</dbReference>
<comment type="similarity">
    <text evidence="2">Belongs to the syntaxin family.</text>
</comment>
<dbReference type="EnsemblProtists" id="EKX52376">
    <property type="protein sequence ID" value="EKX52376"/>
    <property type="gene ID" value="GUITHDRAFT_150769"/>
</dbReference>
<dbReference type="InterPro" id="IPR000727">
    <property type="entry name" value="T_SNARE_dom"/>
</dbReference>
<evidence type="ECO:0000313" key="10">
    <source>
        <dbReference type="EMBL" id="EKX52376.1"/>
    </source>
</evidence>